<keyword evidence="1" id="KW-0732">Signal</keyword>
<dbReference type="SUPFAM" id="SSF74853">
    <property type="entry name" value="Lamin A/C globular tail domain"/>
    <property type="match status" value="1"/>
</dbReference>
<sequence>MHRSIRLLAAASVVAAAAVTLTPQADAATSSLQFRTFVADQPGADLPLSQYKLNREYITVKNTSTRSVKVGGYRIRDKANHTYVFPSGYTIRAGSSVRVHTGRGTNTSTDVYWKQGYYVWNNTGDTAYLSTPGGTRLDVCTYYKNSSGRKYC</sequence>
<organism evidence="3 4">
    <name type="scientific">Luteipulveratus flavus</name>
    <dbReference type="NCBI Taxonomy" id="3031728"/>
    <lineage>
        <taxon>Bacteria</taxon>
        <taxon>Bacillati</taxon>
        <taxon>Actinomycetota</taxon>
        <taxon>Actinomycetes</taxon>
        <taxon>Micrococcales</taxon>
        <taxon>Dermacoccaceae</taxon>
        <taxon>Luteipulveratus</taxon>
    </lineage>
</organism>
<feature type="chain" id="PRO_5046312601" evidence="1">
    <location>
        <begin position="28"/>
        <end position="152"/>
    </location>
</feature>
<accession>A0ABT6CAZ8</accession>
<keyword evidence="4" id="KW-1185">Reference proteome</keyword>
<protein>
    <submittedName>
        <fullName evidence="3">Lamin tail domain-containing protein</fullName>
    </submittedName>
</protein>
<dbReference type="RefSeq" id="WP_277193304.1">
    <property type="nucleotide sequence ID" value="NZ_JAROAV010000048.1"/>
</dbReference>
<dbReference type="PROSITE" id="PS51841">
    <property type="entry name" value="LTD"/>
    <property type="match status" value="1"/>
</dbReference>
<evidence type="ECO:0000259" key="2">
    <source>
        <dbReference type="PROSITE" id="PS51841"/>
    </source>
</evidence>
<dbReference type="Proteomes" id="UP001528912">
    <property type="component" value="Unassembled WGS sequence"/>
</dbReference>
<evidence type="ECO:0000313" key="4">
    <source>
        <dbReference type="Proteomes" id="UP001528912"/>
    </source>
</evidence>
<reference evidence="3 4" key="1">
    <citation type="submission" date="2023-03" db="EMBL/GenBank/DDBJ databases">
        <title>YIM 133296 draft genome.</title>
        <authorList>
            <person name="Xiong L."/>
        </authorList>
    </citation>
    <scope>NUCLEOTIDE SEQUENCE [LARGE SCALE GENOMIC DNA]</scope>
    <source>
        <strain evidence="3 4">YIM 133296</strain>
    </source>
</reference>
<evidence type="ECO:0000256" key="1">
    <source>
        <dbReference type="SAM" id="SignalP"/>
    </source>
</evidence>
<evidence type="ECO:0000313" key="3">
    <source>
        <dbReference type="EMBL" id="MDF8266073.1"/>
    </source>
</evidence>
<name>A0ABT6CAZ8_9MICO</name>
<dbReference type="InterPro" id="IPR036415">
    <property type="entry name" value="Lamin_tail_dom_sf"/>
</dbReference>
<feature type="domain" description="LTD" evidence="2">
    <location>
        <begin position="28"/>
        <end position="144"/>
    </location>
</feature>
<proteinExistence type="predicted"/>
<comment type="caution">
    <text evidence="3">The sequence shown here is derived from an EMBL/GenBank/DDBJ whole genome shotgun (WGS) entry which is preliminary data.</text>
</comment>
<dbReference type="Gene3D" id="2.60.40.1260">
    <property type="entry name" value="Lamin Tail domain"/>
    <property type="match status" value="1"/>
</dbReference>
<dbReference type="Pfam" id="PF00932">
    <property type="entry name" value="LTD"/>
    <property type="match status" value="1"/>
</dbReference>
<feature type="signal peptide" evidence="1">
    <location>
        <begin position="1"/>
        <end position="27"/>
    </location>
</feature>
<gene>
    <name evidence="3" type="ORF">P4R38_17630</name>
</gene>
<dbReference type="InterPro" id="IPR001322">
    <property type="entry name" value="Lamin_tail_dom"/>
</dbReference>
<dbReference type="EMBL" id="JAROAV010000048">
    <property type="protein sequence ID" value="MDF8266073.1"/>
    <property type="molecule type" value="Genomic_DNA"/>
</dbReference>